<evidence type="ECO:0000256" key="5">
    <source>
        <dbReference type="ARBA" id="ARBA00022944"/>
    </source>
</evidence>
<sequence>MTDVARKVLRRLPAGLKTGLKKAVHPAQRSRLRRALGAKTTDLGLLSVIIPIFDVEDFLADCLNSVTSQSYPFLEILLVDDGSTDGSLAIAHNYARKDKRISIIELEHGGNGRARNIAIAAAKGEYLTFADSDDIVADDAYSSMMKQLADSGSDFVVGSFDRLIGKNHVPTKLSSRLHEHKRVGISISDFPDVLDDVFLWNKVFTRSFWDAKVAPIPEGVLYEDQETTARAFIRARSFDVLAENVYSWRQRPDGKSITQTKGELKNLQDRLKVAQSVSQLLLTDANSSAVQVWCKRLFGSDLTPYFDLVANRGDDYWETLRSGVAGLIDTFAASESIHDSTWESMDPHARVFLSLAQRGNKDAVEAVIVDRQETGTGFEVWLVGDIFNAVPNYSSQIDMDSALESLTCTPESLVFESSTRLRDLQDGRGLVLKGYAFIRGLNSERSNSAIRCSAQYADGSRIELPAVRVVDARIDIEANDAFASHSEAGFEILLADISNPERVKSFIIQHEVAEAQWSTTHRTSPSDFQKLAQTALKKSPLVCAFEVDLGQEEFTISVEWAGSLPSKEVFLSTAQERIDPYRVTAGDSGWVSYSFALRHSRWNRAVFSYPAGAYTLRWHAKDSAKSQPIKASPDVTNQGPLDFLLEHTSLTAWSTPSQAFAVTIAPPLDLIDRSKFGQRRIHKRFQQYTSQTSMGHFVFESFNGKFCTDSPRAIADQLHKLDPEKVIYFSITDFSVPYPAYAIPIVRGSAKWARIVQSASYLINNNNFPFYFRKNSHQFYLQTWHGTPLKRIGLDAPMEYLSASYRSLMDREAKMWDLLLAQNSFSARVLPAAFCYDGPILECGYPRNDALVARSAPKRRAVIRKELGIKDEQVAVLYAPTWRDNAIGKDGIRKFVGYLDGEALGKHLGDRYVLLNRGHHNSPAGGGQGFDNVIEVSGHPEINDLILASDALVTDYSSVMFDYSLMDKPIYILAPDLKEYESQTRGFYLRYKTTIPGPQFASQQNLLSYMVEHSLSYNLYQRAAFVAEYAPKAKIVSNFETLANKLDIKY</sequence>
<dbReference type="Pfam" id="PF00535">
    <property type="entry name" value="Glycos_transf_2"/>
    <property type="match status" value="1"/>
</dbReference>
<evidence type="ECO:0000256" key="4">
    <source>
        <dbReference type="ARBA" id="ARBA00022679"/>
    </source>
</evidence>
<dbReference type="GO" id="GO:0019350">
    <property type="term" value="P:teichoic acid biosynthetic process"/>
    <property type="evidence" value="ECO:0007669"/>
    <property type="project" value="UniProtKB-KW"/>
</dbReference>
<proteinExistence type="inferred from homology"/>
<dbReference type="GO" id="GO:0005886">
    <property type="term" value="C:plasma membrane"/>
    <property type="evidence" value="ECO:0007669"/>
    <property type="project" value="UniProtKB-SubCell"/>
</dbReference>
<evidence type="ECO:0000256" key="1">
    <source>
        <dbReference type="ARBA" id="ARBA00004202"/>
    </source>
</evidence>
<dbReference type="InterPro" id="IPR007554">
    <property type="entry name" value="Glycerophosphate_synth"/>
</dbReference>
<dbReference type="Gene3D" id="3.40.50.12580">
    <property type="match status" value="1"/>
</dbReference>
<dbReference type="Proteomes" id="UP000246303">
    <property type="component" value="Unassembled WGS sequence"/>
</dbReference>
<feature type="domain" description="Glycosyltransferase 2-like" evidence="7">
    <location>
        <begin position="47"/>
        <end position="174"/>
    </location>
</feature>
<evidence type="ECO:0000313" key="8">
    <source>
        <dbReference type="EMBL" id="PXA64222.1"/>
    </source>
</evidence>
<dbReference type="SUPFAM" id="SSF53448">
    <property type="entry name" value="Nucleotide-diphospho-sugar transferases"/>
    <property type="match status" value="1"/>
</dbReference>
<dbReference type="CDD" id="cd00761">
    <property type="entry name" value="Glyco_tranf_GTA_type"/>
    <property type="match status" value="1"/>
</dbReference>
<dbReference type="InterPro" id="IPR043149">
    <property type="entry name" value="TagF_N"/>
</dbReference>
<dbReference type="Gene3D" id="3.90.550.10">
    <property type="entry name" value="Spore Coat Polysaccharide Biosynthesis Protein SpsA, Chain A"/>
    <property type="match status" value="1"/>
</dbReference>
<reference evidence="8 9" key="1">
    <citation type="submission" date="2018-05" db="EMBL/GenBank/DDBJ databases">
        <title>Genetic diversity of glacier-inhabiting Cryobacterium bacteria in China and description of Cryobacterium mengkeensis sp. nov. and Arthrobacter glacialis sp. nov.</title>
        <authorList>
            <person name="Liu Q."/>
            <person name="Xin Y.-H."/>
        </authorList>
    </citation>
    <scope>NUCLEOTIDE SEQUENCE [LARGE SCALE GENOMIC DNA]</scope>
    <source>
        <strain evidence="8 9">GP3</strain>
    </source>
</reference>
<comment type="subcellular location">
    <subcellularLocation>
        <location evidence="1">Cell membrane</location>
        <topology evidence="1">Peripheral membrane protein</topology>
    </subcellularLocation>
</comment>
<evidence type="ECO:0000256" key="6">
    <source>
        <dbReference type="ARBA" id="ARBA00023136"/>
    </source>
</evidence>
<dbReference type="EMBL" id="QHLZ01000014">
    <property type="protein sequence ID" value="PXA64222.1"/>
    <property type="molecule type" value="Genomic_DNA"/>
</dbReference>
<dbReference type="GO" id="GO:0047355">
    <property type="term" value="F:CDP-glycerol glycerophosphotransferase activity"/>
    <property type="evidence" value="ECO:0007669"/>
    <property type="project" value="InterPro"/>
</dbReference>
<dbReference type="OrthoDB" id="8549922at2"/>
<evidence type="ECO:0000259" key="7">
    <source>
        <dbReference type="Pfam" id="PF00535"/>
    </source>
</evidence>
<keyword evidence="5" id="KW-0777">Teichoic acid biosynthesis</keyword>
<organism evidence="8 9">
    <name type="scientific">Arthrobacter psychrochitiniphilus</name>
    <dbReference type="NCBI Taxonomy" id="291045"/>
    <lineage>
        <taxon>Bacteria</taxon>
        <taxon>Bacillati</taxon>
        <taxon>Actinomycetota</taxon>
        <taxon>Actinomycetes</taxon>
        <taxon>Micrococcales</taxon>
        <taxon>Micrococcaceae</taxon>
        <taxon>Arthrobacter</taxon>
    </lineage>
</organism>
<evidence type="ECO:0000256" key="2">
    <source>
        <dbReference type="ARBA" id="ARBA00010488"/>
    </source>
</evidence>
<dbReference type="InterPro" id="IPR029044">
    <property type="entry name" value="Nucleotide-diphossugar_trans"/>
</dbReference>
<keyword evidence="6" id="KW-0472">Membrane</keyword>
<protein>
    <recommendedName>
        <fullName evidence="7">Glycosyltransferase 2-like domain-containing protein</fullName>
    </recommendedName>
</protein>
<name>A0A2V3DMN5_9MICC</name>
<gene>
    <name evidence="8" type="ORF">CVS29_16500</name>
</gene>
<dbReference type="RefSeq" id="WP_110107510.1">
    <property type="nucleotide sequence ID" value="NZ_JACBZZ010000001.1"/>
</dbReference>
<evidence type="ECO:0000256" key="3">
    <source>
        <dbReference type="ARBA" id="ARBA00022475"/>
    </source>
</evidence>
<dbReference type="PANTHER" id="PTHR37316">
    <property type="entry name" value="TEICHOIC ACID GLYCEROL-PHOSPHATE PRIMASE"/>
    <property type="match status" value="1"/>
</dbReference>
<evidence type="ECO:0000313" key="9">
    <source>
        <dbReference type="Proteomes" id="UP000246303"/>
    </source>
</evidence>
<comment type="caution">
    <text evidence="8">The sequence shown here is derived from an EMBL/GenBank/DDBJ whole genome shotgun (WGS) entry which is preliminary data.</text>
</comment>
<dbReference type="InterPro" id="IPR051612">
    <property type="entry name" value="Teichoic_Acid_Biosynth"/>
</dbReference>
<comment type="similarity">
    <text evidence="2">Belongs to the CDP-glycerol glycerophosphotransferase family.</text>
</comment>
<dbReference type="InterPro" id="IPR001173">
    <property type="entry name" value="Glyco_trans_2-like"/>
</dbReference>
<keyword evidence="4" id="KW-0808">Transferase</keyword>
<accession>A0A2V3DMN5</accession>
<dbReference type="Gene3D" id="3.40.50.11820">
    <property type="match status" value="1"/>
</dbReference>
<dbReference type="InterPro" id="IPR043148">
    <property type="entry name" value="TagF_C"/>
</dbReference>
<keyword evidence="3" id="KW-1003">Cell membrane</keyword>
<dbReference type="AlphaFoldDB" id="A0A2V3DMN5"/>
<dbReference type="PANTHER" id="PTHR37316:SF3">
    <property type="entry name" value="TEICHOIC ACID GLYCEROL-PHOSPHATE TRANSFERASE"/>
    <property type="match status" value="1"/>
</dbReference>
<dbReference type="Pfam" id="PF04464">
    <property type="entry name" value="Glyphos_transf"/>
    <property type="match status" value="1"/>
</dbReference>
<dbReference type="SUPFAM" id="SSF53756">
    <property type="entry name" value="UDP-Glycosyltransferase/glycogen phosphorylase"/>
    <property type="match status" value="1"/>
</dbReference>
<keyword evidence="9" id="KW-1185">Reference proteome</keyword>